<dbReference type="OrthoDB" id="2508844at2"/>
<organism evidence="2 3">
    <name type="scientific">Paenibacillus tyrfis</name>
    <dbReference type="NCBI Taxonomy" id="1501230"/>
    <lineage>
        <taxon>Bacteria</taxon>
        <taxon>Bacillati</taxon>
        <taxon>Bacillota</taxon>
        <taxon>Bacilli</taxon>
        <taxon>Bacillales</taxon>
        <taxon>Paenibacillaceae</taxon>
        <taxon>Paenibacillus</taxon>
    </lineage>
</organism>
<sequence>MMGILNHNKSISDIIFQFRKENNLTYTEFEELTGVSRSVLHRMERGETKRLELKNLKAIAAALPAHYTEIMECYFQEEHRTDNLFEILNEILTCEETHSLAPKIALKILQSPNKDTEDVLQRLYEFTEKLSDSSLRVALYKTIVRYSREHGVMKYIAKGLLQKHLIERLDLKRLEKSFHDGQEVLHYLNFLSLEEQITIYLRMTLLAFATKKYDECIQMCKVGVLLEQNDTELKARAYLAMINSYLLSGNYDEAEKALEIFELFKYDFVDEAVKITRAVIKAKKKEYDKAVPMLQSYIEELGKENKVHLIIELLDIYLETENMKAVAEILDKENELLPDHPQTPQKHFDIGMYYRLKSVCNFKVGLFEEGIEAIAHSLNHFGIINDLKEREECIRIVLYYSSKYSKAIQPCHANLLKKVYN</sequence>
<dbReference type="EMBL" id="JNVM01000033">
    <property type="protein sequence ID" value="KEQ22689.1"/>
    <property type="molecule type" value="Genomic_DNA"/>
</dbReference>
<evidence type="ECO:0000313" key="2">
    <source>
        <dbReference type="EMBL" id="KEQ22689.1"/>
    </source>
</evidence>
<dbReference type="Pfam" id="PF01381">
    <property type="entry name" value="HTH_3"/>
    <property type="match status" value="1"/>
</dbReference>
<dbReference type="PROSITE" id="PS50943">
    <property type="entry name" value="HTH_CROC1"/>
    <property type="match status" value="1"/>
</dbReference>
<evidence type="ECO:0000313" key="3">
    <source>
        <dbReference type="Proteomes" id="UP000028123"/>
    </source>
</evidence>
<evidence type="ECO:0000259" key="1">
    <source>
        <dbReference type="PROSITE" id="PS50943"/>
    </source>
</evidence>
<proteinExistence type="predicted"/>
<dbReference type="AlphaFoldDB" id="A0A081NW66"/>
<dbReference type="SMART" id="SM00530">
    <property type="entry name" value="HTH_XRE"/>
    <property type="match status" value="1"/>
</dbReference>
<dbReference type="Gene3D" id="1.25.40.10">
    <property type="entry name" value="Tetratricopeptide repeat domain"/>
    <property type="match status" value="1"/>
</dbReference>
<keyword evidence="3" id="KW-1185">Reference proteome</keyword>
<dbReference type="SUPFAM" id="SSF48452">
    <property type="entry name" value="TPR-like"/>
    <property type="match status" value="1"/>
</dbReference>
<dbReference type="GO" id="GO:0003677">
    <property type="term" value="F:DNA binding"/>
    <property type="evidence" value="ECO:0007669"/>
    <property type="project" value="UniProtKB-KW"/>
</dbReference>
<dbReference type="SUPFAM" id="SSF47413">
    <property type="entry name" value="lambda repressor-like DNA-binding domains"/>
    <property type="match status" value="1"/>
</dbReference>
<comment type="caution">
    <text evidence="2">The sequence shown here is derived from an EMBL/GenBank/DDBJ whole genome shotgun (WGS) entry which is preliminary data.</text>
</comment>
<name>A0A081NW66_9BACL</name>
<accession>A0A081NW66</accession>
<dbReference type="CDD" id="cd00093">
    <property type="entry name" value="HTH_XRE"/>
    <property type="match status" value="1"/>
</dbReference>
<dbReference type="Proteomes" id="UP000028123">
    <property type="component" value="Unassembled WGS sequence"/>
</dbReference>
<feature type="domain" description="HTH cro/C1-type" evidence="1">
    <location>
        <begin position="17"/>
        <end position="70"/>
    </location>
</feature>
<dbReference type="InterPro" id="IPR011990">
    <property type="entry name" value="TPR-like_helical_dom_sf"/>
</dbReference>
<dbReference type="RefSeq" id="WP_036690855.1">
    <property type="nucleotide sequence ID" value="NZ_JNVM01000033.1"/>
</dbReference>
<protein>
    <submittedName>
        <fullName evidence="2">DNA-binding protein</fullName>
    </submittedName>
</protein>
<keyword evidence="2" id="KW-0238">DNA-binding</keyword>
<dbReference type="Gene3D" id="1.10.260.40">
    <property type="entry name" value="lambda repressor-like DNA-binding domains"/>
    <property type="match status" value="1"/>
</dbReference>
<reference evidence="2 3" key="1">
    <citation type="submission" date="2014-06" db="EMBL/GenBank/DDBJ databases">
        <title>Draft genome sequence of Paenibacillus sp. MSt1.</title>
        <authorList>
            <person name="Aw Y.K."/>
            <person name="Ong K.S."/>
            <person name="Gan H.M."/>
            <person name="Lee S.M."/>
        </authorList>
    </citation>
    <scope>NUCLEOTIDE SEQUENCE [LARGE SCALE GENOMIC DNA]</scope>
    <source>
        <strain evidence="2 3">MSt1</strain>
    </source>
</reference>
<dbReference type="eggNOG" id="COG1396">
    <property type="taxonomic scope" value="Bacteria"/>
</dbReference>
<gene>
    <name evidence="2" type="ORF">ET33_22575</name>
</gene>
<dbReference type="InterPro" id="IPR010982">
    <property type="entry name" value="Lambda_DNA-bd_dom_sf"/>
</dbReference>
<dbReference type="InterPro" id="IPR001387">
    <property type="entry name" value="Cro/C1-type_HTH"/>
</dbReference>